<gene>
    <name evidence="3" type="ORF">KC675_01280</name>
</gene>
<evidence type="ECO:0000313" key="3">
    <source>
        <dbReference type="EMBL" id="MCA9379791.1"/>
    </source>
</evidence>
<accession>A0A955I8K2</accession>
<evidence type="ECO:0000313" key="4">
    <source>
        <dbReference type="Proteomes" id="UP000745577"/>
    </source>
</evidence>
<reference evidence="3" key="2">
    <citation type="journal article" date="2021" name="Microbiome">
        <title>Successional dynamics and alternative stable states in a saline activated sludge microbial community over 9 years.</title>
        <authorList>
            <person name="Wang Y."/>
            <person name="Ye J."/>
            <person name="Ju F."/>
            <person name="Liu L."/>
            <person name="Boyd J.A."/>
            <person name="Deng Y."/>
            <person name="Parks D.H."/>
            <person name="Jiang X."/>
            <person name="Yin X."/>
            <person name="Woodcroft B.J."/>
            <person name="Tyson G.W."/>
            <person name="Hugenholtz P."/>
            <person name="Polz M.F."/>
            <person name="Zhang T."/>
        </authorList>
    </citation>
    <scope>NUCLEOTIDE SEQUENCE</scope>
    <source>
        <strain evidence="3">HKST-UBA15</strain>
    </source>
</reference>
<name>A0A955I8K2_9BACT</name>
<reference evidence="3" key="1">
    <citation type="submission" date="2020-04" db="EMBL/GenBank/DDBJ databases">
        <authorList>
            <person name="Zhang T."/>
        </authorList>
    </citation>
    <scope>NUCLEOTIDE SEQUENCE</scope>
    <source>
        <strain evidence="3">HKST-UBA15</strain>
    </source>
</reference>
<feature type="domain" description="Bacterial spore germination immunoglobulin-like" evidence="2">
    <location>
        <begin position="82"/>
        <end position="166"/>
    </location>
</feature>
<dbReference type="Pfam" id="PF10648">
    <property type="entry name" value="Gmad2"/>
    <property type="match status" value="1"/>
</dbReference>
<keyword evidence="1" id="KW-0812">Transmembrane</keyword>
<dbReference type="Proteomes" id="UP000745577">
    <property type="component" value="Unassembled WGS sequence"/>
</dbReference>
<comment type="caution">
    <text evidence="3">The sequence shown here is derived from an EMBL/GenBank/DDBJ whole genome shotgun (WGS) entry which is preliminary data.</text>
</comment>
<sequence>MRKYLIVIIPLVFIGFSLIFVGLYYGYRQFSISRIDSFDECVEWKFPIMDIYPPQCMTPDGRTFVDTSVPPVSPLPLPTSEIQVYNPLPDQYIQSPLDINGEAPGNWFWEGSFRVILTDIDGNEISSAIVTTTDGAEWMTEESVPFEATLEFESENLPDTGILVFEKANPSALPIMDKKEEIPVIFKTKEAKDGCVIGGCSGQVCSDEDVITDCAYREYYVCYANAQCERQINGECGWTMTNELQQCLSEKAE</sequence>
<protein>
    <recommendedName>
        <fullName evidence="2">Bacterial spore germination immunoglobulin-like domain-containing protein</fullName>
    </recommendedName>
</protein>
<evidence type="ECO:0000259" key="2">
    <source>
        <dbReference type="Pfam" id="PF10648"/>
    </source>
</evidence>
<dbReference type="AlphaFoldDB" id="A0A955I8K2"/>
<feature type="transmembrane region" description="Helical" evidence="1">
    <location>
        <begin position="6"/>
        <end position="27"/>
    </location>
</feature>
<organism evidence="3 4">
    <name type="scientific">Candidatus Dojkabacteria bacterium</name>
    <dbReference type="NCBI Taxonomy" id="2099670"/>
    <lineage>
        <taxon>Bacteria</taxon>
        <taxon>Candidatus Dojkabacteria</taxon>
    </lineage>
</organism>
<proteinExistence type="predicted"/>
<keyword evidence="1" id="KW-0472">Membrane</keyword>
<keyword evidence="1" id="KW-1133">Transmembrane helix</keyword>
<dbReference type="EMBL" id="JAGQLL010000012">
    <property type="protein sequence ID" value="MCA9379791.1"/>
    <property type="molecule type" value="Genomic_DNA"/>
</dbReference>
<evidence type="ECO:0000256" key="1">
    <source>
        <dbReference type="SAM" id="Phobius"/>
    </source>
</evidence>
<dbReference type="InterPro" id="IPR018911">
    <property type="entry name" value="Gmad2_Ig-like_dom"/>
</dbReference>